<evidence type="ECO:0000313" key="2">
    <source>
        <dbReference type="EMBL" id="QBO59233.1"/>
    </source>
</evidence>
<keyword evidence="1" id="KW-0812">Transmembrane</keyword>
<keyword evidence="3" id="KW-1185">Reference proteome</keyword>
<dbReference type="Proteomes" id="UP000294419">
    <property type="component" value="Chromosome"/>
</dbReference>
<feature type="transmembrane region" description="Helical" evidence="1">
    <location>
        <begin position="65"/>
        <end position="84"/>
    </location>
</feature>
<dbReference type="RefSeq" id="WP_133440587.1">
    <property type="nucleotide sequence ID" value="NZ_CP037954.1"/>
</dbReference>
<proteinExistence type="predicted"/>
<keyword evidence="1" id="KW-1133">Transmembrane helix</keyword>
<protein>
    <recommendedName>
        <fullName evidence="4">YhhN-like protein</fullName>
    </recommendedName>
</protein>
<dbReference type="AlphaFoldDB" id="A0A4P6ZHQ0"/>
<gene>
    <name evidence="2" type="ORF">NBC122_02429</name>
</gene>
<feature type="transmembrane region" description="Helical" evidence="1">
    <location>
        <begin position="158"/>
        <end position="179"/>
    </location>
</feature>
<keyword evidence="1" id="KW-0472">Membrane</keyword>
<feature type="transmembrane region" description="Helical" evidence="1">
    <location>
        <begin position="6"/>
        <end position="25"/>
    </location>
</feature>
<reference evidence="2 3" key="1">
    <citation type="submission" date="2019-03" db="EMBL/GenBank/DDBJ databases">
        <authorList>
            <person name="Kim H."/>
            <person name="Yu S.-M."/>
        </authorList>
    </citation>
    <scope>NUCLEOTIDE SEQUENCE [LARGE SCALE GENOMIC DNA]</scope>
    <source>
        <strain evidence="2 3">NBC122</strain>
    </source>
</reference>
<accession>A0A4P6ZHQ0</accession>
<dbReference type="EMBL" id="CP037954">
    <property type="protein sequence ID" value="QBO59233.1"/>
    <property type="molecule type" value="Genomic_DNA"/>
</dbReference>
<dbReference type="OrthoDB" id="1264880at2"/>
<evidence type="ECO:0000313" key="3">
    <source>
        <dbReference type="Proteomes" id="UP000294419"/>
    </source>
</evidence>
<feature type="transmembrane region" description="Helical" evidence="1">
    <location>
        <begin position="191"/>
        <end position="214"/>
    </location>
</feature>
<feature type="transmembrane region" description="Helical" evidence="1">
    <location>
        <begin position="37"/>
        <end position="59"/>
    </location>
</feature>
<sequence length="221" mass="25671">MIEWNRDVASVIQISLVVIFFILLLTKRNKLGKGIIYFMIAGGIVACLDTFNFTMHIFTNQFNSIPIYTVGVNFGVFLLFFLYFRRILELEKSKKINLIIIIIFIASYISFAVFSENFFNKFPFKFYFIEVILLTVNIFLVLRETFNSDKILNIKSYYPFWACIGLMSIYLGVAPLLIISNTAIQLMNINIFFIILFIVNVIGYSILIMGIFFAKNINIKK</sequence>
<evidence type="ECO:0000256" key="1">
    <source>
        <dbReference type="SAM" id="Phobius"/>
    </source>
</evidence>
<dbReference type="KEGG" id="csal:NBC122_02429"/>
<organism evidence="2 3">
    <name type="scientific">Chryseobacterium salivictor</name>
    <dbReference type="NCBI Taxonomy" id="2547600"/>
    <lineage>
        <taxon>Bacteria</taxon>
        <taxon>Pseudomonadati</taxon>
        <taxon>Bacteroidota</taxon>
        <taxon>Flavobacteriia</taxon>
        <taxon>Flavobacteriales</taxon>
        <taxon>Weeksellaceae</taxon>
        <taxon>Chryseobacterium group</taxon>
        <taxon>Chryseobacterium</taxon>
    </lineage>
</organism>
<feature type="transmembrane region" description="Helical" evidence="1">
    <location>
        <begin position="96"/>
        <end position="114"/>
    </location>
</feature>
<evidence type="ECO:0008006" key="4">
    <source>
        <dbReference type="Google" id="ProtNLM"/>
    </source>
</evidence>
<feature type="transmembrane region" description="Helical" evidence="1">
    <location>
        <begin position="126"/>
        <end position="146"/>
    </location>
</feature>
<name>A0A4P6ZHQ0_9FLAO</name>